<comment type="caution">
    <text evidence="1">The sequence shown here is derived from an EMBL/GenBank/DDBJ whole genome shotgun (WGS) entry which is preliminary data.</text>
</comment>
<accession>A0A1U7LXD8</accession>
<protein>
    <submittedName>
        <fullName evidence="1">Uncharacterized protein</fullName>
    </submittedName>
</protein>
<dbReference type="AlphaFoldDB" id="A0A1U7LXD8"/>
<dbReference type="Proteomes" id="UP000187166">
    <property type="component" value="Unassembled WGS sequence"/>
</dbReference>
<gene>
    <name evidence="1" type="ORF">BIV18_00205</name>
</gene>
<reference evidence="1 2" key="1">
    <citation type="journal article" date="2016" name="Appl. Environ. Microbiol.">
        <title>Function and Phylogeny of Bacterial Butyryl Coenzyme A:Acetate Transferases and Their Diversity in the Proximal Colon of Swine.</title>
        <authorList>
            <person name="Trachsel J."/>
            <person name="Bayles D.O."/>
            <person name="Looft T."/>
            <person name="Levine U.Y."/>
            <person name="Allen H.K."/>
        </authorList>
    </citation>
    <scope>NUCLEOTIDE SEQUENCE [LARGE SCALE GENOMIC DNA]</scope>
    <source>
        <strain evidence="1 2">35-6-1</strain>
    </source>
</reference>
<accession>A0A848RAK5</accession>
<name>A0A1U7LXD8_9FIRM</name>
<dbReference type="EMBL" id="MJIH01000001">
    <property type="protein sequence ID" value="OLR64090.1"/>
    <property type="molecule type" value="Genomic_DNA"/>
</dbReference>
<dbReference type="STRING" id="1465756.BIV18_00205"/>
<evidence type="ECO:0000313" key="1">
    <source>
        <dbReference type="EMBL" id="OLR64090.1"/>
    </source>
</evidence>
<organism evidence="1 2">
    <name type="scientific">Peptoniphilus porci</name>
    <dbReference type="NCBI Taxonomy" id="2652280"/>
    <lineage>
        <taxon>Bacteria</taxon>
        <taxon>Bacillati</taxon>
        <taxon>Bacillota</taxon>
        <taxon>Tissierellia</taxon>
        <taxon>Tissierellales</taxon>
        <taxon>Peptoniphilaceae</taxon>
        <taxon>Peptoniphilus</taxon>
    </lineage>
</organism>
<keyword evidence="2" id="KW-1185">Reference proteome</keyword>
<sequence>MINLKIKITEDAFEFLKDKRAKEITIDYITSKQCCGSGLPSSETYIGIPRRSDRDYFIFLNNGIKINIDKSLKFKDDLCIIDLVKLLFTKSLVSNFLDYDKLI</sequence>
<proteinExistence type="predicted"/>
<evidence type="ECO:0000313" key="2">
    <source>
        <dbReference type="Proteomes" id="UP000187166"/>
    </source>
</evidence>